<comment type="similarity">
    <text evidence="1">Belongs to the OmpW/AlkL family.</text>
</comment>
<reference evidence="3 4" key="1">
    <citation type="submission" date="2014-10" db="EMBL/GenBank/DDBJ databases">
        <title>Draft genome sequence of Novosphingobium subterraneum DSM 12447.</title>
        <authorList>
            <person name="Gan H.M."/>
            <person name="Gan H.Y."/>
            <person name="Savka M.A."/>
        </authorList>
    </citation>
    <scope>NUCLEOTIDE SEQUENCE [LARGE SCALE GENOMIC DNA]</scope>
    <source>
        <strain evidence="3 4">DSM 12447</strain>
    </source>
</reference>
<feature type="chain" id="PRO_5002128149" evidence="2">
    <location>
        <begin position="26"/>
        <end position="228"/>
    </location>
</feature>
<dbReference type="InterPro" id="IPR011250">
    <property type="entry name" value="OMP/PagP_B-barrel"/>
</dbReference>
<dbReference type="Gene3D" id="2.40.160.20">
    <property type="match status" value="1"/>
</dbReference>
<evidence type="ECO:0000313" key="3">
    <source>
        <dbReference type="EMBL" id="KHS45601.1"/>
    </source>
</evidence>
<organism evidence="3 4">
    <name type="scientific">Novosphingobium subterraneum</name>
    <dbReference type="NCBI Taxonomy" id="48936"/>
    <lineage>
        <taxon>Bacteria</taxon>
        <taxon>Pseudomonadati</taxon>
        <taxon>Pseudomonadota</taxon>
        <taxon>Alphaproteobacteria</taxon>
        <taxon>Sphingomonadales</taxon>
        <taxon>Sphingomonadaceae</taxon>
        <taxon>Novosphingobium</taxon>
    </lineage>
</organism>
<protein>
    <submittedName>
        <fullName evidence="3">OmpW</fullName>
    </submittedName>
</protein>
<dbReference type="GO" id="GO:0019867">
    <property type="term" value="C:outer membrane"/>
    <property type="evidence" value="ECO:0007669"/>
    <property type="project" value="InterPro"/>
</dbReference>
<evidence type="ECO:0000256" key="1">
    <source>
        <dbReference type="ARBA" id="ARBA00009330"/>
    </source>
</evidence>
<dbReference type="AlphaFoldDB" id="A0A0B9A4U3"/>
<dbReference type="PATRIC" id="fig|48936.3.peg.2627"/>
<dbReference type="PANTHER" id="PTHR36920:SF1">
    <property type="entry name" value="OUTER MEMBRANE PROTEIN W"/>
    <property type="match status" value="1"/>
</dbReference>
<dbReference type="STRING" id="48936.NJ75_02620"/>
<dbReference type="Pfam" id="PF03922">
    <property type="entry name" value="OmpW"/>
    <property type="match status" value="1"/>
</dbReference>
<evidence type="ECO:0000256" key="2">
    <source>
        <dbReference type="SAM" id="SignalP"/>
    </source>
</evidence>
<gene>
    <name evidence="3" type="ORF">NJ75_02620</name>
</gene>
<proteinExistence type="inferred from homology"/>
<keyword evidence="4" id="KW-1185">Reference proteome</keyword>
<name>A0A0B9A4U3_9SPHN</name>
<dbReference type="InterPro" id="IPR005618">
    <property type="entry name" value="OMPW"/>
</dbReference>
<feature type="signal peptide" evidence="2">
    <location>
        <begin position="1"/>
        <end position="25"/>
    </location>
</feature>
<dbReference type="PANTHER" id="PTHR36920">
    <property type="match status" value="1"/>
</dbReference>
<dbReference type="SUPFAM" id="SSF56925">
    <property type="entry name" value="OMPA-like"/>
    <property type="match status" value="1"/>
</dbReference>
<evidence type="ECO:0000313" key="4">
    <source>
        <dbReference type="Proteomes" id="UP000031338"/>
    </source>
</evidence>
<dbReference type="EMBL" id="JRVC01000012">
    <property type="protein sequence ID" value="KHS45601.1"/>
    <property type="molecule type" value="Genomic_DNA"/>
</dbReference>
<accession>A0A0B9A4U3</accession>
<dbReference type="GO" id="GO:0055085">
    <property type="term" value="P:transmembrane transport"/>
    <property type="evidence" value="ECO:0007669"/>
    <property type="project" value="TreeGrafter"/>
</dbReference>
<sequence>MKKLITAALPLAFAAAALAPAPALAGSAEGKLQVKVLGTGVLPDGKIVEVKKDPLGLTTGAQTKANDNYVPTLAVEYFLTPNISAETICCFTQHHVSGVGALAPATNIVDHVLVLPATLTLKYHLPMGGGIKPYVGAGPSMFLIFGEKPGSSITGLGVTKVKMSNEVGFALQAGVDIPVNDKGLGVSIDAKKYFQDTTAHFYAGNAEVLTTKHSLDPWVVSAGLAYRF</sequence>
<dbReference type="RefSeq" id="WP_039335154.1">
    <property type="nucleotide sequence ID" value="NZ_JRVC01000012.1"/>
</dbReference>
<dbReference type="Proteomes" id="UP000031338">
    <property type="component" value="Unassembled WGS sequence"/>
</dbReference>
<comment type="caution">
    <text evidence="3">The sequence shown here is derived from an EMBL/GenBank/DDBJ whole genome shotgun (WGS) entry which is preliminary data.</text>
</comment>
<keyword evidence="2" id="KW-0732">Signal</keyword>